<dbReference type="GO" id="GO:0006310">
    <property type="term" value="P:DNA recombination"/>
    <property type="evidence" value="ECO:0007669"/>
    <property type="project" value="UniProtKB-KW"/>
</dbReference>
<comment type="caution">
    <text evidence="2">The sequence shown here is derived from an EMBL/GenBank/DDBJ whole genome shotgun (WGS) entry which is preliminary data.</text>
</comment>
<evidence type="ECO:0000256" key="1">
    <source>
        <dbReference type="ARBA" id="ARBA00023172"/>
    </source>
</evidence>
<name>A0A8H3X4Z5_GIGMA</name>
<proteinExistence type="predicted"/>
<accession>A0A8H3X4Z5</accession>
<keyword evidence="3" id="KW-1185">Reference proteome</keyword>
<dbReference type="InterPro" id="IPR013762">
    <property type="entry name" value="Integrase-like_cat_sf"/>
</dbReference>
<dbReference type="GO" id="GO:0003677">
    <property type="term" value="F:DNA binding"/>
    <property type="evidence" value="ECO:0007669"/>
    <property type="project" value="InterPro"/>
</dbReference>
<dbReference type="EMBL" id="WTPW01001894">
    <property type="protein sequence ID" value="KAF0408605.1"/>
    <property type="molecule type" value="Genomic_DNA"/>
</dbReference>
<evidence type="ECO:0000313" key="2">
    <source>
        <dbReference type="EMBL" id="KAF0408605.1"/>
    </source>
</evidence>
<dbReference type="Gene3D" id="1.10.443.10">
    <property type="entry name" value="Intergrase catalytic core"/>
    <property type="match status" value="1"/>
</dbReference>
<dbReference type="AlphaFoldDB" id="A0A8H3X4Z5"/>
<dbReference type="Proteomes" id="UP000439903">
    <property type="component" value="Unassembled WGS sequence"/>
</dbReference>
<keyword evidence="1" id="KW-0233">DNA recombination</keyword>
<protein>
    <submittedName>
        <fullName evidence="2">Zinc finger mym-type protein 2-like</fullName>
    </submittedName>
</protein>
<dbReference type="InterPro" id="IPR011010">
    <property type="entry name" value="DNA_brk_join_enz"/>
</dbReference>
<sequence length="148" mass="16754">MASHFKERHDGGFNLLTIHDKTHKGVYYHRNTSGSGHNTPSQIIPPDELGVIGACTDIKKYLSLRPVNAELNLFLQINKDSEILKTICELTGIDCTNQRIVNHSLCKTIAQKLNDNNVDPQAIMNITLHHSIAGLNRYRKQNEEQRIQ</sequence>
<organism evidence="2 3">
    <name type="scientific">Gigaspora margarita</name>
    <dbReference type="NCBI Taxonomy" id="4874"/>
    <lineage>
        <taxon>Eukaryota</taxon>
        <taxon>Fungi</taxon>
        <taxon>Fungi incertae sedis</taxon>
        <taxon>Mucoromycota</taxon>
        <taxon>Glomeromycotina</taxon>
        <taxon>Glomeromycetes</taxon>
        <taxon>Diversisporales</taxon>
        <taxon>Gigasporaceae</taxon>
        <taxon>Gigaspora</taxon>
    </lineage>
</organism>
<gene>
    <name evidence="2" type="ORF">F8M41_008480</name>
</gene>
<dbReference type="GO" id="GO:0015074">
    <property type="term" value="P:DNA integration"/>
    <property type="evidence" value="ECO:0007669"/>
    <property type="project" value="InterPro"/>
</dbReference>
<dbReference type="OrthoDB" id="2424537at2759"/>
<reference evidence="2 3" key="1">
    <citation type="journal article" date="2019" name="Environ. Microbiol.">
        <title>At the nexus of three kingdoms: the genome of the mycorrhizal fungus Gigaspora margarita provides insights into plant, endobacterial and fungal interactions.</title>
        <authorList>
            <person name="Venice F."/>
            <person name="Ghignone S."/>
            <person name="Salvioli di Fossalunga A."/>
            <person name="Amselem J."/>
            <person name="Novero M."/>
            <person name="Xianan X."/>
            <person name="Sedzielewska Toro K."/>
            <person name="Morin E."/>
            <person name="Lipzen A."/>
            <person name="Grigoriev I.V."/>
            <person name="Henrissat B."/>
            <person name="Martin F.M."/>
            <person name="Bonfante P."/>
        </authorList>
    </citation>
    <scope>NUCLEOTIDE SEQUENCE [LARGE SCALE GENOMIC DNA]</scope>
    <source>
        <strain evidence="2 3">BEG34</strain>
    </source>
</reference>
<dbReference type="SUPFAM" id="SSF56349">
    <property type="entry name" value="DNA breaking-rejoining enzymes"/>
    <property type="match status" value="1"/>
</dbReference>
<evidence type="ECO:0000313" key="3">
    <source>
        <dbReference type="Proteomes" id="UP000439903"/>
    </source>
</evidence>